<organism evidence="1 2">
    <name type="scientific">Phytophthora citrophthora</name>
    <dbReference type="NCBI Taxonomy" id="4793"/>
    <lineage>
        <taxon>Eukaryota</taxon>
        <taxon>Sar</taxon>
        <taxon>Stramenopiles</taxon>
        <taxon>Oomycota</taxon>
        <taxon>Peronosporomycetes</taxon>
        <taxon>Peronosporales</taxon>
        <taxon>Peronosporaceae</taxon>
        <taxon>Phytophthora</taxon>
    </lineage>
</organism>
<reference evidence="1" key="1">
    <citation type="submission" date="2023-08" db="EMBL/GenBank/DDBJ databases">
        <title>Reference Genome Resource for the Citrus Pathogen Phytophthora citrophthora.</title>
        <authorList>
            <person name="Moller H."/>
            <person name="Coetzee B."/>
            <person name="Rose L.J."/>
            <person name="Van Niekerk J.M."/>
        </authorList>
    </citation>
    <scope>NUCLEOTIDE SEQUENCE</scope>
    <source>
        <strain evidence="1">STE-U-9442</strain>
    </source>
</reference>
<evidence type="ECO:0000313" key="2">
    <source>
        <dbReference type="Proteomes" id="UP001259832"/>
    </source>
</evidence>
<dbReference type="EMBL" id="JASMQC010000037">
    <property type="protein sequence ID" value="KAK1930781.1"/>
    <property type="molecule type" value="Genomic_DNA"/>
</dbReference>
<dbReference type="Proteomes" id="UP001259832">
    <property type="component" value="Unassembled WGS sequence"/>
</dbReference>
<evidence type="ECO:0000313" key="1">
    <source>
        <dbReference type="EMBL" id="KAK1930781.1"/>
    </source>
</evidence>
<proteinExistence type="predicted"/>
<protein>
    <submittedName>
        <fullName evidence="1">Uncharacterized protein</fullName>
    </submittedName>
</protein>
<name>A0AAD9G289_9STRA</name>
<gene>
    <name evidence="1" type="ORF">P3T76_013738</name>
</gene>
<keyword evidence="2" id="KW-1185">Reference proteome</keyword>
<dbReference type="AlphaFoldDB" id="A0AAD9G289"/>
<sequence>MRNMRKSLAILKKVLQGYYVPDDLTQKALVDLFQVLNEPLLPVEEQGGHVIIGRPHPAGCIRENYGQT</sequence>
<comment type="caution">
    <text evidence="1">The sequence shown here is derived from an EMBL/GenBank/DDBJ whole genome shotgun (WGS) entry which is preliminary data.</text>
</comment>
<accession>A0AAD9G289</accession>